<reference evidence="5" key="1">
    <citation type="submission" date="2017-02" db="UniProtKB">
        <authorList>
            <consortium name="WormBaseParasite"/>
        </authorList>
    </citation>
    <scope>IDENTIFICATION</scope>
</reference>
<dbReference type="STRING" id="6216.A0A0R3SRP0"/>
<dbReference type="AlphaFoldDB" id="A0A0R3SRP0"/>
<dbReference type="WBParaSite" id="HDID_0000785901-mRNA-1">
    <property type="protein sequence ID" value="HDID_0000785901-mRNA-1"/>
    <property type="gene ID" value="HDID_0000785901"/>
</dbReference>
<reference evidence="3 4" key="2">
    <citation type="submission" date="2018-11" db="EMBL/GenBank/DDBJ databases">
        <authorList>
            <consortium name="Pathogen Informatics"/>
        </authorList>
    </citation>
    <scope>NUCLEOTIDE SEQUENCE [LARGE SCALE GENOMIC DNA]</scope>
</reference>
<evidence type="ECO:0000256" key="1">
    <source>
        <dbReference type="ARBA" id="ARBA00005701"/>
    </source>
</evidence>
<feature type="region of interest" description="Disordered" evidence="2">
    <location>
        <begin position="30"/>
        <end position="68"/>
    </location>
</feature>
<dbReference type="EMBL" id="UYSG01010990">
    <property type="protein sequence ID" value="VDL60175.1"/>
    <property type="molecule type" value="Genomic_DNA"/>
</dbReference>
<organism evidence="5">
    <name type="scientific">Hymenolepis diminuta</name>
    <name type="common">Rat tapeworm</name>
    <dbReference type="NCBI Taxonomy" id="6216"/>
    <lineage>
        <taxon>Eukaryota</taxon>
        <taxon>Metazoa</taxon>
        <taxon>Spiralia</taxon>
        <taxon>Lophotrochozoa</taxon>
        <taxon>Platyhelminthes</taxon>
        <taxon>Cestoda</taxon>
        <taxon>Eucestoda</taxon>
        <taxon>Cyclophyllidea</taxon>
        <taxon>Hymenolepididae</taxon>
        <taxon>Hymenolepis</taxon>
    </lineage>
</organism>
<comment type="similarity">
    <text evidence="1">Belongs to the SDHAF4 family.</text>
</comment>
<dbReference type="OrthoDB" id="201362at2759"/>
<evidence type="ECO:0000313" key="3">
    <source>
        <dbReference type="EMBL" id="VDL60175.1"/>
    </source>
</evidence>
<dbReference type="Proteomes" id="UP000274504">
    <property type="component" value="Unassembled WGS sequence"/>
</dbReference>
<evidence type="ECO:0000256" key="2">
    <source>
        <dbReference type="SAM" id="MobiDB-lite"/>
    </source>
</evidence>
<dbReference type="Pfam" id="PF07896">
    <property type="entry name" value="DUF1674"/>
    <property type="match status" value="1"/>
</dbReference>
<evidence type="ECO:0000313" key="4">
    <source>
        <dbReference type="Proteomes" id="UP000274504"/>
    </source>
</evidence>
<proteinExistence type="inferred from homology"/>
<feature type="compositionally biased region" description="Basic and acidic residues" evidence="2">
    <location>
        <begin position="30"/>
        <end position="61"/>
    </location>
</feature>
<accession>A0A0R3SRP0</accession>
<gene>
    <name evidence="3" type="ORF">HDID_LOCUS7857</name>
</gene>
<sequence length="907" mass="102316">MLRVVGVRVAGCRVNFACCRTFSEGCDKGANRKLEPHPDAEKEPLERFPDDINPKTGERQGPRGPEPTRYGMNLLDSILNREINGTRFPIFPGLRSIQLNNILPTSLCYEIILGFTADGRFILSYYFGINVFKLTFWLIPGYSESPKSWFDKPFAVYTQSFSEGRIDDQVGVRFVQSIRNPTEFALILSWGIENVAILWGTLPEPMCLECQRAIKKNEKDSSFLCSRHFWFIRLSPDCQFSSRECVSASDQKSSRIPFYLSPNKQETSKGLSCRCMSDLTASIHPSICPQTGRLRLSWVSQGNQIRVISCSFGEDFSCTVPMGSYADCRKSCKAESIPPPLSTDGSFLTSNYCSSCYFWNPEGCGVRYSVENSPITPSNWVDFDKQREQKSNGDCDLSNLQIRFVKCPEVWPEGHGHPILLANNFLQHQECFPQKYPFNRWTMSLLGSRQKFQSCKPLNYLAMLQDIRASYLHWVWIPNEREKKPHSYSGGPDTLLANRLCGQCHSYFDFSHWRPYDEKQDMSKDVPVIAHMEEIVFDVNPLVWQNLNATVKKIPEFKEDIPDRVIFTSPLEPNWILVYDMDDSQPISSSRTSGASYQLVTLIDLSTGRQLDPDEPSCAERLRKVQSQCPSSIRFNPSENSTSLTFLMELNNFPVISSCCSLDRLCDPFGGYVLRLDKDMLETDEQVLETVLTASLSYTRYPMCSWSDLNDTLQGVIRTRVLQSSLPLNVLLTSGDDRPWRRLQLVAEDPNSSNHSDLVITSEYCSSIKHPQVVLASVSTVEVAVDEITRIAYKAPAIVDVLISIDAVERESFLWKCGLCVAQFTIVEQSSVELIAAHLRLHTELRCCEKCTTILPNSPLAVDAPDAQQHRCTSLVVARSTGHVAVVIMSVNGVVVACSSIPSDNTQ</sequence>
<dbReference type="InterPro" id="IPR012875">
    <property type="entry name" value="SDHF4"/>
</dbReference>
<protein>
    <submittedName>
        <fullName evidence="5">Succinate dehydrogenase assembly factor 4, mitochondrial</fullName>
    </submittedName>
</protein>
<name>A0A0R3SRP0_HYMDI</name>
<evidence type="ECO:0000313" key="5">
    <source>
        <dbReference type="WBParaSite" id="HDID_0000785901-mRNA-1"/>
    </source>
</evidence>